<dbReference type="SUPFAM" id="SSF52113">
    <property type="entry name" value="BRCT domain"/>
    <property type="match status" value="1"/>
</dbReference>
<dbReference type="EMBL" id="CALNXJ010000173">
    <property type="protein sequence ID" value="CAH3168190.1"/>
    <property type="molecule type" value="Genomic_DNA"/>
</dbReference>
<comment type="caution">
    <text evidence="2">The sequence shown here is derived from an EMBL/GenBank/DDBJ whole genome shotgun (WGS) entry which is preliminary data.</text>
</comment>
<proteinExistence type="predicted"/>
<dbReference type="Proteomes" id="UP001159428">
    <property type="component" value="Unassembled WGS sequence"/>
</dbReference>
<name>A0AAU9Y5I3_9CNID</name>
<gene>
    <name evidence="2" type="ORF">PMEA_00008610</name>
</gene>
<dbReference type="PROSITE" id="PS50172">
    <property type="entry name" value="BRCT"/>
    <property type="match status" value="1"/>
</dbReference>
<sequence>MFNTWIVILASVQPNLKRKKKLLLLISLILLQLKGNPGKHLPKEKTGVLESIEREEAADLIKRYGGKVTQSVSKKTSYFMGWDPGESKLSKENQVCYGWTNIGLTQ</sequence>
<organism evidence="2 3">
    <name type="scientific">Pocillopora meandrina</name>
    <dbReference type="NCBI Taxonomy" id="46732"/>
    <lineage>
        <taxon>Eukaryota</taxon>
        <taxon>Metazoa</taxon>
        <taxon>Cnidaria</taxon>
        <taxon>Anthozoa</taxon>
        <taxon>Hexacorallia</taxon>
        <taxon>Scleractinia</taxon>
        <taxon>Astrocoeniina</taxon>
        <taxon>Pocilloporidae</taxon>
        <taxon>Pocillopora</taxon>
    </lineage>
</organism>
<keyword evidence="3" id="KW-1185">Reference proteome</keyword>
<dbReference type="InterPro" id="IPR001357">
    <property type="entry name" value="BRCT_dom"/>
</dbReference>
<feature type="domain" description="BRCT" evidence="1">
    <location>
        <begin position="46"/>
        <end position="80"/>
    </location>
</feature>
<evidence type="ECO:0000259" key="1">
    <source>
        <dbReference type="PROSITE" id="PS50172"/>
    </source>
</evidence>
<evidence type="ECO:0000313" key="2">
    <source>
        <dbReference type="EMBL" id="CAH3168190.1"/>
    </source>
</evidence>
<dbReference type="InterPro" id="IPR036420">
    <property type="entry name" value="BRCT_dom_sf"/>
</dbReference>
<dbReference type="Pfam" id="PF00533">
    <property type="entry name" value="BRCT"/>
    <property type="match status" value="1"/>
</dbReference>
<protein>
    <recommendedName>
        <fullName evidence="1">BRCT domain-containing protein</fullName>
    </recommendedName>
</protein>
<accession>A0AAU9Y5I3</accession>
<reference evidence="2 3" key="1">
    <citation type="submission" date="2022-05" db="EMBL/GenBank/DDBJ databases">
        <authorList>
            <consortium name="Genoscope - CEA"/>
            <person name="William W."/>
        </authorList>
    </citation>
    <scope>NUCLEOTIDE SEQUENCE [LARGE SCALE GENOMIC DNA]</scope>
</reference>
<dbReference type="Gene3D" id="3.40.50.10190">
    <property type="entry name" value="BRCT domain"/>
    <property type="match status" value="1"/>
</dbReference>
<evidence type="ECO:0000313" key="3">
    <source>
        <dbReference type="Proteomes" id="UP001159428"/>
    </source>
</evidence>
<dbReference type="AlphaFoldDB" id="A0AAU9Y5I3"/>